<keyword evidence="2" id="KW-1185">Reference proteome</keyword>
<dbReference type="AlphaFoldDB" id="A0A0X8JQZ5"/>
<protein>
    <submittedName>
        <fullName evidence="1">Uncharacterized protein</fullName>
    </submittedName>
</protein>
<dbReference type="Proteomes" id="UP000063964">
    <property type="component" value="Chromosome"/>
</dbReference>
<organism evidence="1 2">
    <name type="scientific">Desulfomicrobium orale DSM 12838</name>
    <dbReference type="NCBI Taxonomy" id="888061"/>
    <lineage>
        <taxon>Bacteria</taxon>
        <taxon>Pseudomonadati</taxon>
        <taxon>Thermodesulfobacteriota</taxon>
        <taxon>Desulfovibrionia</taxon>
        <taxon>Desulfovibrionales</taxon>
        <taxon>Desulfomicrobiaceae</taxon>
        <taxon>Desulfomicrobium</taxon>
    </lineage>
</organism>
<sequence length="258" mass="28866">MTDSLALYDLFIKADIHFQSGNEEQNIKDITEFFDGISRNTEMTLERMLNAWGGLLVEGYAPVTSEIIREDLYSTLGLIHKAISGKTTTVISLLDKSPDQIAELARNDISVRYALVHLNPFAVRGDDGLYQKFNKNMELALYDPQTGKGLTDEYLQARSKMLYLENKLRMEDKSWAPTDLASTGGYYEDRGAAVTVNNVRESSEWIIAPKYIFGSDQGDSIETLYDISYLPSNDDHIFGGGDDVISGNSWNKIYASAV</sequence>
<dbReference type="EMBL" id="CP014230">
    <property type="protein sequence ID" value="AMD93377.1"/>
    <property type="molecule type" value="Genomic_DNA"/>
</dbReference>
<evidence type="ECO:0000313" key="2">
    <source>
        <dbReference type="Proteomes" id="UP000063964"/>
    </source>
</evidence>
<reference evidence="2" key="1">
    <citation type="submission" date="2016-02" db="EMBL/GenBank/DDBJ databases">
        <authorList>
            <person name="Holder M.E."/>
            <person name="Ajami N.J."/>
            <person name="Petrosino J.F."/>
        </authorList>
    </citation>
    <scope>NUCLEOTIDE SEQUENCE [LARGE SCALE GENOMIC DNA]</scope>
    <source>
        <strain evidence="2">DSM 12838</strain>
    </source>
</reference>
<dbReference type="KEGG" id="doa:AXF15_09890"/>
<name>A0A0X8JQZ5_9BACT</name>
<accession>A0A0X8JQZ5</accession>
<evidence type="ECO:0000313" key="1">
    <source>
        <dbReference type="EMBL" id="AMD93377.1"/>
    </source>
</evidence>
<dbReference type="STRING" id="888061.AXF15_09890"/>
<gene>
    <name evidence="1" type="ORF">AXF15_09890</name>
</gene>
<proteinExistence type="predicted"/>